<sequence>MEKKQHKISKATMSRFPVYLKALRNMQHEGKNNFLSSELSEATGILDTTIRRDFSFLTSKEALGKRGIGYDTKDIINILNNVLGLGLDESIILIGVGNLGSAILKYNRWQYTVGKIVCGYDLDQNKVGERFGVKLYHIDDLEKTFPDGCKIAILAISENVQETVDRLMDLGIKGIVDFTHTHFTVRDDVVVQTVDVVVAIQELVLKMHVNDE</sequence>
<comment type="subunit">
    <text evidence="7">Homodimer.</text>
</comment>
<comment type="caution">
    <text evidence="9">The sequence shown here is derived from an EMBL/GenBank/DDBJ whole genome shotgun (WGS) entry which is preliminary data.</text>
</comment>
<dbReference type="InterPro" id="IPR036388">
    <property type="entry name" value="WH-like_DNA-bd_sf"/>
</dbReference>
<dbReference type="InterPro" id="IPR009718">
    <property type="entry name" value="Rex_DNA-bd_C_dom"/>
</dbReference>
<dbReference type="EMBL" id="NFLJ01000020">
    <property type="protein sequence ID" value="OUQ34119.1"/>
    <property type="molecule type" value="Genomic_DNA"/>
</dbReference>
<dbReference type="GO" id="GO:0045892">
    <property type="term" value="P:negative regulation of DNA-templated transcription"/>
    <property type="evidence" value="ECO:0007669"/>
    <property type="project" value="InterPro"/>
</dbReference>
<keyword evidence="2 7" id="KW-0678">Repressor</keyword>
<keyword evidence="5 7" id="KW-0238">DNA-binding</keyword>
<evidence type="ECO:0000256" key="3">
    <source>
        <dbReference type="ARBA" id="ARBA00023015"/>
    </source>
</evidence>
<evidence type="ECO:0000313" key="9">
    <source>
        <dbReference type="EMBL" id="OUQ34119.1"/>
    </source>
</evidence>
<comment type="subcellular location">
    <subcellularLocation>
        <location evidence="7">Cytoplasm</location>
    </subcellularLocation>
</comment>
<dbReference type="InterPro" id="IPR036291">
    <property type="entry name" value="NAD(P)-bd_dom_sf"/>
</dbReference>
<dbReference type="SUPFAM" id="SSF46785">
    <property type="entry name" value="Winged helix' DNA-binding domain"/>
    <property type="match status" value="1"/>
</dbReference>
<evidence type="ECO:0000256" key="2">
    <source>
        <dbReference type="ARBA" id="ARBA00022491"/>
    </source>
</evidence>
<dbReference type="OrthoDB" id="9784760at2"/>
<comment type="function">
    <text evidence="7">Modulates transcription in response to changes in cellular NADH/NAD(+) redox state.</text>
</comment>
<evidence type="ECO:0000256" key="5">
    <source>
        <dbReference type="ARBA" id="ARBA00023125"/>
    </source>
</evidence>
<dbReference type="Proteomes" id="UP000195305">
    <property type="component" value="Unassembled WGS sequence"/>
</dbReference>
<proteinExistence type="inferred from homology"/>
<keyword evidence="6 7" id="KW-0804">Transcription</keyword>
<dbReference type="Gene3D" id="1.10.10.10">
    <property type="entry name" value="Winged helix-like DNA-binding domain superfamily/Winged helix DNA-binding domain"/>
    <property type="match status" value="1"/>
</dbReference>
<evidence type="ECO:0000256" key="4">
    <source>
        <dbReference type="ARBA" id="ARBA00023027"/>
    </source>
</evidence>
<dbReference type="InterPro" id="IPR003781">
    <property type="entry name" value="CoA-bd"/>
</dbReference>
<evidence type="ECO:0000256" key="7">
    <source>
        <dbReference type="HAMAP-Rule" id="MF_01131"/>
    </source>
</evidence>
<keyword evidence="3 7" id="KW-0805">Transcription regulation</keyword>
<dbReference type="InterPro" id="IPR022876">
    <property type="entry name" value="Tscrpt_rep_Rex"/>
</dbReference>
<dbReference type="SUPFAM" id="SSF51735">
    <property type="entry name" value="NAD(P)-binding Rossmann-fold domains"/>
    <property type="match status" value="1"/>
</dbReference>
<keyword evidence="1 7" id="KW-0963">Cytoplasm</keyword>
<dbReference type="Pfam" id="PF06971">
    <property type="entry name" value="Put_DNA-bind_N"/>
    <property type="match status" value="1"/>
</dbReference>
<comment type="similarity">
    <text evidence="7">Belongs to the transcriptional regulatory Rex family.</text>
</comment>
<evidence type="ECO:0000256" key="1">
    <source>
        <dbReference type="ARBA" id="ARBA00022490"/>
    </source>
</evidence>
<dbReference type="InterPro" id="IPR036390">
    <property type="entry name" value="WH_DNA-bd_sf"/>
</dbReference>
<dbReference type="NCBIfam" id="NF003995">
    <property type="entry name" value="PRK05472.2-4"/>
    <property type="match status" value="1"/>
</dbReference>
<keyword evidence="4 7" id="KW-0520">NAD</keyword>
<feature type="domain" description="CoA-binding" evidence="8">
    <location>
        <begin position="84"/>
        <end position="182"/>
    </location>
</feature>
<evidence type="ECO:0000259" key="8">
    <source>
        <dbReference type="SMART" id="SM00881"/>
    </source>
</evidence>
<keyword evidence="10" id="KW-1185">Reference proteome</keyword>
<dbReference type="NCBIfam" id="NF003994">
    <property type="entry name" value="PRK05472.2-3"/>
    <property type="match status" value="1"/>
</dbReference>
<dbReference type="GO" id="GO:0005737">
    <property type="term" value="C:cytoplasm"/>
    <property type="evidence" value="ECO:0007669"/>
    <property type="project" value="UniProtKB-SubCell"/>
</dbReference>
<organism evidence="9 10">
    <name type="scientific">Massilimicrobiota timonensis</name>
    <dbReference type="NCBI Taxonomy" id="1776392"/>
    <lineage>
        <taxon>Bacteria</taxon>
        <taxon>Bacillati</taxon>
        <taxon>Bacillota</taxon>
        <taxon>Erysipelotrichia</taxon>
        <taxon>Erysipelotrichales</taxon>
        <taxon>Erysipelotrichaceae</taxon>
        <taxon>Massilimicrobiota</taxon>
    </lineage>
</organism>
<dbReference type="GO" id="GO:0003700">
    <property type="term" value="F:DNA-binding transcription factor activity"/>
    <property type="evidence" value="ECO:0007669"/>
    <property type="project" value="UniProtKB-UniRule"/>
</dbReference>
<dbReference type="RefSeq" id="WP_087358216.1">
    <property type="nucleotide sequence ID" value="NZ_AP031415.1"/>
</dbReference>
<feature type="binding site" evidence="7">
    <location>
        <begin position="95"/>
        <end position="100"/>
    </location>
    <ligand>
        <name>NAD(+)</name>
        <dbReference type="ChEBI" id="CHEBI:57540"/>
    </ligand>
</feature>
<protein>
    <recommendedName>
        <fullName evidence="7">Redox-sensing transcriptional repressor Rex</fullName>
    </recommendedName>
</protein>
<evidence type="ECO:0000313" key="10">
    <source>
        <dbReference type="Proteomes" id="UP000195305"/>
    </source>
</evidence>
<evidence type="ECO:0000256" key="6">
    <source>
        <dbReference type="ARBA" id="ARBA00023163"/>
    </source>
</evidence>
<dbReference type="PANTHER" id="PTHR35786">
    <property type="entry name" value="REDOX-SENSING TRANSCRIPTIONAL REPRESSOR REX"/>
    <property type="match status" value="1"/>
</dbReference>
<dbReference type="Pfam" id="PF02629">
    <property type="entry name" value="CoA_binding"/>
    <property type="match status" value="1"/>
</dbReference>
<gene>
    <name evidence="7" type="primary">rex</name>
    <name evidence="9" type="ORF">B5E75_07945</name>
</gene>
<dbReference type="GO" id="GO:0003677">
    <property type="term" value="F:DNA binding"/>
    <property type="evidence" value="ECO:0007669"/>
    <property type="project" value="UniProtKB-UniRule"/>
</dbReference>
<dbReference type="AlphaFoldDB" id="A0A1Y4SW12"/>
<reference evidence="9 10" key="1">
    <citation type="journal article" date="2018" name="BMC Genomics">
        <title>Whole genome sequencing and function prediction of 133 gut anaerobes isolated from chicken caecum in pure cultures.</title>
        <authorList>
            <person name="Medvecky M."/>
            <person name="Cejkova D."/>
            <person name="Polansky O."/>
            <person name="Karasova D."/>
            <person name="Kubasova T."/>
            <person name="Cizek A."/>
            <person name="Rychlik I."/>
        </authorList>
    </citation>
    <scope>NUCLEOTIDE SEQUENCE [LARGE SCALE GENOMIC DNA]</scope>
    <source>
        <strain evidence="9 10">An13</strain>
    </source>
</reference>
<dbReference type="HAMAP" id="MF_01131">
    <property type="entry name" value="Rex"/>
    <property type="match status" value="1"/>
</dbReference>
<feature type="DNA-binding region" description="H-T-H motif" evidence="7">
    <location>
        <begin position="18"/>
        <end position="57"/>
    </location>
</feature>
<dbReference type="GO" id="GO:0051775">
    <property type="term" value="P:response to redox state"/>
    <property type="evidence" value="ECO:0007669"/>
    <property type="project" value="InterPro"/>
</dbReference>
<dbReference type="PANTHER" id="PTHR35786:SF1">
    <property type="entry name" value="REDOX-SENSING TRANSCRIPTIONAL REPRESSOR REX 1"/>
    <property type="match status" value="1"/>
</dbReference>
<dbReference type="Gene3D" id="3.40.50.720">
    <property type="entry name" value="NAD(P)-binding Rossmann-like Domain"/>
    <property type="match status" value="1"/>
</dbReference>
<dbReference type="SMART" id="SM00881">
    <property type="entry name" value="CoA_binding"/>
    <property type="match status" value="1"/>
</dbReference>
<accession>A0A1Y4SW12</accession>
<name>A0A1Y4SW12_9FIRM</name>
<dbReference type="NCBIfam" id="NF003989">
    <property type="entry name" value="PRK05472.1-3"/>
    <property type="match status" value="1"/>
</dbReference>